<proteinExistence type="inferred from homology"/>
<comment type="similarity">
    <text evidence="2 7">Belongs to the cytochrome P450 family.</text>
</comment>
<dbReference type="GeneID" id="70252344"/>
<evidence type="ECO:0000256" key="2">
    <source>
        <dbReference type="ARBA" id="ARBA00010617"/>
    </source>
</evidence>
<dbReference type="RefSeq" id="XP_046074213.1">
    <property type="nucleotide sequence ID" value="XM_046222057.1"/>
</dbReference>
<evidence type="ECO:0000256" key="3">
    <source>
        <dbReference type="ARBA" id="ARBA00022723"/>
    </source>
</evidence>
<keyword evidence="8" id="KW-1133">Transmembrane helix</keyword>
<organism evidence="9 10">
    <name type="scientific">Talaromyces proteolyticus</name>
    <dbReference type="NCBI Taxonomy" id="1131652"/>
    <lineage>
        <taxon>Eukaryota</taxon>
        <taxon>Fungi</taxon>
        <taxon>Dikarya</taxon>
        <taxon>Ascomycota</taxon>
        <taxon>Pezizomycotina</taxon>
        <taxon>Eurotiomycetes</taxon>
        <taxon>Eurotiomycetidae</taxon>
        <taxon>Eurotiales</taxon>
        <taxon>Trichocomaceae</taxon>
        <taxon>Talaromyces</taxon>
        <taxon>Talaromyces sect. Bacilispori</taxon>
    </lineage>
</organism>
<dbReference type="GO" id="GO:0016705">
    <property type="term" value="F:oxidoreductase activity, acting on paired donors, with incorporation or reduction of molecular oxygen"/>
    <property type="evidence" value="ECO:0007669"/>
    <property type="project" value="InterPro"/>
</dbReference>
<sequence length="527" mass="59467">MAVTWITATGIAVASCVLLYTYILYPILVSPLAKIPNAHFTAPISPAWIIWKRYREQNNRTIHAAHMRLGPIVRLGPSEISINCVEGGIKTVYGGGFEKHEWYPRVFASLDTVSMFTMTGSKEHAIRKRMLSNIYSKSFLQSSPNLKLISKTMIYDRLLPILEEAASSKKPIDVHDLNSALTMDFVSAYLYGLCNASNLLQDISVRKHILHNYQCRKPFEFYYQEVPSLIPISRAIGIPVIPKWCQDAGSVMDEWNLDLCDKADKCITSTDPESEPTVYKQLKNSMRKQSSFRKDDPEGNAQALEQQKLDIACETYDQLTAGHETSATGLTYLYWELSKHPEIQTDLRKELHTLTPPISSPPSSKSELLLPSPKDIDALPLLQAIIMETLRLHAPIPGIQPRITPSPSTSLGGYDNIPPNVRVNAQAYSLHRNPEVFPDPESWQPRRWLKDDHSREMEEMRRWFWAFGSGGRMCVGSNLAVQEMKLATAAIYSNFTSIIVDDTGIEAIDAYTVRPSSNKLILKFEHI</sequence>
<keyword evidence="8" id="KW-0472">Membrane</keyword>
<evidence type="ECO:0000313" key="10">
    <source>
        <dbReference type="Proteomes" id="UP001201262"/>
    </source>
</evidence>
<keyword evidence="5 6" id="KW-0408">Iron</keyword>
<evidence type="ECO:0000256" key="4">
    <source>
        <dbReference type="ARBA" id="ARBA00023002"/>
    </source>
</evidence>
<comment type="cofactor">
    <cofactor evidence="1 6">
        <name>heme</name>
        <dbReference type="ChEBI" id="CHEBI:30413"/>
    </cofactor>
</comment>
<dbReference type="AlphaFoldDB" id="A0AAD4Q2K2"/>
<gene>
    <name evidence="9" type="ORF">BGW36DRAFT_459672</name>
</gene>
<keyword evidence="3 6" id="KW-0479">Metal-binding</keyword>
<dbReference type="CDD" id="cd11059">
    <property type="entry name" value="CYP_fungal"/>
    <property type="match status" value="1"/>
</dbReference>
<evidence type="ECO:0000256" key="1">
    <source>
        <dbReference type="ARBA" id="ARBA00001971"/>
    </source>
</evidence>
<dbReference type="Pfam" id="PF00067">
    <property type="entry name" value="p450"/>
    <property type="match status" value="1"/>
</dbReference>
<evidence type="ECO:0000256" key="5">
    <source>
        <dbReference type="ARBA" id="ARBA00023004"/>
    </source>
</evidence>
<keyword evidence="8" id="KW-0812">Transmembrane</keyword>
<keyword evidence="7 9" id="KW-0503">Monooxygenase</keyword>
<name>A0AAD4Q2K2_9EURO</name>
<keyword evidence="4 7" id="KW-0560">Oxidoreductase</keyword>
<dbReference type="Proteomes" id="UP001201262">
    <property type="component" value="Unassembled WGS sequence"/>
</dbReference>
<evidence type="ECO:0000256" key="8">
    <source>
        <dbReference type="SAM" id="Phobius"/>
    </source>
</evidence>
<dbReference type="PANTHER" id="PTHR24305:SF166">
    <property type="entry name" value="CYTOCHROME P450 12A4, MITOCHONDRIAL-RELATED"/>
    <property type="match status" value="1"/>
</dbReference>
<comment type="caution">
    <text evidence="9">The sequence shown here is derived from an EMBL/GenBank/DDBJ whole genome shotgun (WGS) entry which is preliminary data.</text>
</comment>
<dbReference type="PRINTS" id="PR00385">
    <property type="entry name" value="P450"/>
</dbReference>
<dbReference type="InterPro" id="IPR002401">
    <property type="entry name" value="Cyt_P450_E_grp-I"/>
</dbReference>
<dbReference type="EMBL" id="JAJTJA010000004">
    <property type="protein sequence ID" value="KAH8700507.1"/>
    <property type="molecule type" value="Genomic_DNA"/>
</dbReference>
<dbReference type="GO" id="GO:0020037">
    <property type="term" value="F:heme binding"/>
    <property type="evidence" value="ECO:0007669"/>
    <property type="project" value="InterPro"/>
</dbReference>
<dbReference type="FunFam" id="1.10.630.10:FF:000115">
    <property type="entry name" value="Cytochrome P450 monooxygenase, putative"/>
    <property type="match status" value="1"/>
</dbReference>
<dbReference type="InterPro" id="IPR036396">
    <property type="entry name" value="Cyt_P450_sf"/>
</dbReference>
<feature type="transmembrane region" description="Helical" evidence="8">
    <location>
        <begin position="6"/>
        <end position="25"/>
    </location>
</feature>
<dbReference type="PRINTS" id="PR00463">
    <property type="entry name" value="EP450I"/>
</dbReference>
<dbReference type="SUPFAM" id="SSF48264">
    <property type="entry name" value="Cytochrome P450"/>
    <property type="match status" value="1"/>
</dbReference>
<evidence type="ECO:0000256" key="6">
    <source>
        <dbReference type="PIRSR" id="PIRSR602401-1"/>
    </source>
</evidence>
<feature type="binding site" description="axial binding residue" evidence="6">
    <location>
        <position position="474"/>
    </location>
    <ligand>
        <name>heme</name>
        <dbReference type="ChEBI" id="CHEBI:30413"/>
    </ligand>
    <ligandPart>
        <name>Fe</name>
        <dbReference type="ChEBI" id="CHEBI:18248"/>
    </ligandPart>
</feature>
<dbReference type="InterPro" id="IPR050121">
    <property type="entry name" value="Cytochrome_P450_monoxygenase"/>
</dbReference>
<keyword evidence="6 7" id="KW-0349">Heme</keyword>
<dbReference type="InterPro" id="IPR001128">
    <property type="entry name" value="Cyt_P450"/>
</dbReference>
<accession>A0AAD4Q2K2</accession>
<dbReference type="GO" id="GO:0004497">
    <property type="term" value="F:monooxygenase activity"/>
    <property type="evidence" value="ECO:0007669"/>
    <property type="project" value="UniProtKB-KW"/>
</dbReference>
<protein>
    <submittedName>
        <fullName evidence="9">Cytochrome P450 monooxygenase</fullName>
    </submittedName>
</protein>
<dbReference type="GO" id="GO:0005506">
    <property type="term" value="F:iron ion binding"/>
    <property type="evidence" value="ECO:0007669"/>
    <property type="project" value="InterPro"/>
</dbReference>
<dbReference type="PROSITE" id="PS00086">
    <property type="entry name" value="CYTOCHROME_P450"/>
    <property type="match status" value="1"/>
</dbReference>
<evidence type="ECO:0000256" key="7">
    <source>
        <dbReference type="RuleBase" id="RU000461"/>
    </source>
</evidence>
<dbReference type="PANTHER" id="PTHR24305">
    <property type="entry name" value="CYTOCHROME P450"/>
    <property type="match status" value="1"/>
</dbReference>
<reference evidence="9" key="1">
    <citation type="submission" date="2021-12" db="EMBL/GenBank/DDBJ databases">
        <title>Convergent genome expansion in fungi linked to evolution of root-endophyte symbiosis.</title>
        <authorList>
            <consortium name="DOE Joint Genome Institute"/>
            <person name="Ke Y.-H."/>
            <person name="Bonito G."/>
            <person name="Liao H.-L."/>
            <person name="Looney B."/>
            <person name="Rojas-Flechas A."/>
            <person name="Nash J."/>
            <person name="Hameed K."/>
            <person name="Schadt C."/>
            <person name="Martin F."/>
            <person name="Crous P.W."/>
            <person name="Miettinen O."/>
            <person name="Magnuson J.K."/>
            <person name="Labbe J."/>
            <person name="Jacobson D."/>
            <person name="Doktycz M.J."/>
            <person name="Veneault-Fourrey C."/>
            <person name="Kuo A."/>
            <person name="Mondo S."/>
            <person name="Calhoun S."/>
            <person name="Riley R."/>
            <person name="Ohm R."/>
            <person name="LaButti K."/>
            <person name="Andreopoulos B."/>
            <person name="Pangilinan J."/>
            <person name="Nolan M."/>
            <person name="Tritt A."/>
            <person name="Clum A."/>
            <person name="Lipzen A."/>
            <person name="Daum C."/>
            <person name="Barry K."/>
            <person name="Grigoriev I.V."/>
            <person name="Vilgalys R."/>
        </authorList>
    </citation>
    <scope>NUCLEOTIDE SEQUENCE</scope>
    <source>
        <strain evidence="9">PMI_201</strain>
    </source>
</reference>
<evidence type="ECO:0000313" key="9">
    <source>
        <dbReference type="EMBL" id="KAH8700507.1"/>
    </source>
</evidence>
<keyword evidence="10" id="KW-1185">Reference proteome</keyword>
<dbReference type="Gene3D" id="1.10.630.10">
    <property type="entry name" value="Cytochrome P450"/>
    <property type="match status" value="1"/>
</dbReference>
<dbReference type="InterPro" id="IPR017972">
    <property type="entry name" value="Cyt_P450_CS"/>
</dbReference>